<dbReference type="Gene3D" id="3.60.15.10">
    <property type="entry name" value="Ribonuclease Z/Hydroxyacylglutathione hydrolase-like"/>
    <property type="match status" value="2"/>
</dbReference>
<evidence type="ECO:0000313" key="27">
    <source>
        <dbReference type="Proteomes" id="UP000078200"/>
    </source>
</evidence>
<keyword evidence="8" id="KW-0597">Phosphoprotein</keyword>
<evidence type="ECO:0000313" key="26">
    <source>
        <dbReference type="EnsemblMetazoa" id="GAUT050168-PA"/>
    </source>
</evidence>
<keyword evidence="11" id="KW-0479">Metal-binding</keyword>
<comment type="function">
    <text evidence="22">Zinc phosphodiesterase, which displays mitochondrial tRNA 3'-processing endonuclease activity. Involved in tRNA maturation, by removing a 3'-trailer from precursor tRNA. Associates with mitochondrial DNA complexes at the nucleoids to initiate RNA processing and ribosome assembly.</text>
</comment>
<evidence type="ECO:0000256" key="5">
    <source>
        <dbReference type="ARBA" id="ARBA00007823"/>
    </source>
</evidence>
<evidence type="ECO:0000256" key="22">
    <source>
        <dbReference type="ARBA" id="ARBA00046098"/>
    </source>
</evidence>
<evidence type="ECO:0000256" key="19">
    <source>
        <dbReference type="ARBA" id="ARBA00030729"/>
    </source>
</evidence>
<evidence type="ECO:0000256" key="15">
    <source>
        <dbReference type="ARBA" id="ARBA00022946"/>
    </source>
</evidence>
<dbReference type="AlphaFoldDB" id="A0A1A9VWQ5"/>
<organism evidence="26 27">
    <name type="scientific">Glossina austeni</name>
    <name type="common">Savannah tsetse fly</name>
    <dbReference type="NCBI Taxonomy" id="7395"/>
    <lineage>
        <taxon>Eukaryota</taxon>
        <taxon>Metazoa</taxon>
        <taxon>Ecdysozoa</taxon>
        <taxon>Arthropoda</taxon>
        <taxon>Hexapoda</taxon>
        <taxon>Insecta</taxon>
        <taxon>Pterygota</taxon>
        <taxon>Neoptera</taxon>
        <taxon>Endopterygota</taxon>
        <taxon>Diptera</taxon>
        <taxon>Brachycera</taxon>
        <taxon>Muscomorpha</taxon>
        <taxon>Hippoboscoidea</taxon>
        <taxon>Glossinidae</taxon>
        <taxon>Glossina</taxon>
    </lineage>
</organism>
<evidence type="ECO:0000259" key="25">
    <source>
        <dbReference type="Pfam" id="PF13691"/>
    </source>
</evidence>
<dbReference type="Pfam" id="PF23023">
    <property type="entry name" value="Anti-Pycsar_Apyc1"/>
    <property type="match status" value="1"/>
</dbReference>
<comment type="subcellular location">
    <subcellularLocation>
        <location evidence="4">Mitochondrion matrix</location>
    </subcellularLocation>
    <subcellularLocation>
        <location evidence="3">Nucleus</location>
    </subcellularLocation>
</comment>
<dbReference type="PANTHER" id="PTHR12553:SF49">
    <property type="entry name" value="ZINC PHOSPHODIESTERASE ELAC PROTEIN 2"/>
    <property type="match status" value="1"/>
</dbReference>
<keyword evidence="9" id="KW-0819">tRNA processing</keyword>
<dbReference type="GO" id="GO:0005634">
    <property type="term" value="C:nucleus"/>
    <property type="evidence" value="ECO:0007669"/>
    <property type="project" value="UniProtKB-SubCell"/>
</dbReference>
<comment type="subunit">
    <text evidence="23">Homodimer. Interacts with PTCD1.</text>
</comment>
<evidence type="ECO:0000256" key="4">
    <source>
        <dbReference type="ARBA" id="ARBA00004305"/>
    </source>
</evidence>
<dbReference type="InterPro" id="IPR047151">
    <property type="entry name" value="RNZ2-like"/>
</dbReference>
<evidence type="ECO:0000256" key="10">
    <source>
        <dbReference type="ARBA" id="ARBA00022722"/>
    </source>
</evidence>
<dbReference type="FunFam" id="3.60.15.10:FF:000051">
    <property type="entry name" value="Ribonuclease Z, mitochondrial"/>
    <property type="match status" value="1"/>
</dbReference>
<proteinExistence type="inferred from homology"/>
<keyword evidence="13" id="KW-0378">Hydrolase</keyword>
<keyword evidence="12" id="KW-0255">Endonuclease</keyword>
<evidence type="ECO:0000256" key="17">
    <source>
        <dbReference type="ARBA" id="ARBA00023242"/>
    </source>
</evidence>
<evidence type="ECO:0000256" key="16">
    <source>
        <dbReference type="ARBA" id="ARBA00023128"/>
    </source>
</evidence>
<dbReference type="GO" id="GO:0042781">
    <property type="term" value="F:3'-tRNA processing endoribonuclease activity"/>
    <property type="evidence" value="ECO:0007669"/>
    <property type="project" value="UniProtKB-EC"/>
</dbReference>
<dbReference type="Proteomes" id="UP000078200">
    <property type="component" value="Unassembled WGS sequence"/>
</dbReference>
<evidence type="ECO:0000256" key="6">
    <source>
        <dbReference type="ARBA" id="ARBA00012477"/>
    </source>
</evidence>
<evidence type="ECO:0000256" key="7">
    <source>
        <dbReference type="ARBA" id="ARBA00013357"/>
    </source>
</evidence>
<reference evidence="26" key="1">
    <citation type="submission" date="2020-05" db="UniProtKB">
        <authorList>
            <consortium name="EnsemblMetazoa"/>
        </authorList>
    </citation>
    <scope>IDENTIFICATION</scope>
    <source>
        <strain evidence="26">TTRI</strain>
    </source>
</reference>
<keyword evidence="14" id="KW-0862">Zinc</keyword>
<dbReference type="GO" id="GO:0042645">
    <property type="term" value="C:mitochondrial nucleoid"/>
    <property type="evidence" value="ECO:0007669"/>
    <property type="project" value="UniProtKB-ARBA"/>
</dbReference>
<evidence type="ECO:0000256" key="12">
    <source>
        <dbReference type="ARBA" id="ARBA00022759"/>
    </source>
</evidence>
<comment type="catalytic activity">
    <reaction evidence="1">
        <text>Endonucleolytic cleavage of RNA, removing extra 3' nucleotides from tRNA precursor, generating 3' termini of tRNAs. A 3'-hydroxy group is left at the tRNA terminus and a 5'-phosphoryl group is left at the trailer molecule.</text>
        <dbReference type="EC" id="3.1.26.11"/>
    </reaction>
</comment>
<dbReference type="EnsemblMetazoa" id="GAUT050168-RA">
    <property type="protein sequence ID" value="GAUT050168-PA"/>
    <property type="gene ID" value="GAUT050168"/>
</dbReference>
<dbReference type="STRING" id="7395.A0A1A9VWQ5"/>
<dbReference type="Pfam" id="PF13691">
    <property type="entry name" value="Lactamase_B_4"/>
    <property type="match status" value="1"/>
</dbReference>
<dbReference type="EC" id="3.1.26.11" evidence="6"/>
<evidence type="ECO:0000256" key="2">
    <source>
        <dbReference type="ARBA" id="ARBA00001947"/>
    </source>
</evidence>
<sequence>MLLTNLRNAVRNITKESLRDLIVDSSQTKKRSARLKSGLAAMADTEVSTPPRLRKGSQQEKAKKQSTSYVPGNIVLQVLGAGGNGAPVSLFLFTDHSRYLFNCGEGTQRLAHEHKIKLARMENIFFTRNTWPAIGGLPGLTLTIQDAGVRNLALYGPPYLDSVFHSMKRFVVLQNLHLTTTDCTQPGQQHFEDAVMNMKFIPLKRDGHISTESKCNDQVVIAYICKLKPKPGALNLEKCVDHNVPPGPLLGLLKNGIDVTLDNGKIVKSKDVCDPSEKPLNFIILDVPSEEFLPTLQKGEQQFLASDNSDYETTIVVHFTPPEIFENNCYQTFLQKFPKQTQHLHLNSSQNTFSGYQAAHRVQYQLNQLNPRVFPLLGEATTLNTISDVTNGLKKSKLSAEDLTLNRYEIELENGNENENEKDNANVNLKFVDLKSMTSYHLRPKKGLNRTSETILNPNEYIQEAHLLPEFPRLLDKLKSDYSTLSTNTSCLSSQQQQQLPKITFLGTGSCVPNKTRNVSCILLQTLPKAFVLLDCGEGSLGQIQRFFGLRQAEEIVENLKAIYISHLHADHHIGLMNFLSKRLDFLRTKKVSKKILLFAPKQIEPWLNFYNEHITNLSEAYELIGNASLLEKSFNSEDFQIDTGIASMRTCLVRHCHHAFGVSLTLKDPLNQSVAKEPIKVTYSGDTMPCQDLIDLGLNSTILIHEATMEDDLLEEAKMKKHSTLSQAIEQGQSMNAQHIILTHFSQRYAKLPRLQVNSDSEAIDSLTNVSIAFDNMQVSIEDLQHFHLMYPAMRALFAEHAEELEQRALKRELKLERKRKLMNT</sequence>
<evidence type="ECO:0000256" key="21">
    <source>
        <dbReference type="ARBA" id="ARBA00032616"/>
    </source>
</evidence>
<dbReference type="CDD" id="cd07718">
    <property type="entry name" value="RNaseZ_ELAC1_ELAC2-C-term-like_MBL-fold"/>
    <property type="match status" value="1"/>
</dbReference>
<dbReference type="VEuPathDB" id="VectorBase:GAUT050168"/>
<protein>
    <recommendedName>
        <fullName evidence="7">Zinc phosphodiesterase ELAC protein 2</fullName>
        <ecNumber evidence="6">3.1.26.11</ecNumber>
    </recommendedName>
    <alternativeName>
        <fullName evidence="21">ElaC homolog protein 2</fullName>
    </alternativeName>
    <alternativeName>
        <fullName evidence="19">Ribonuclease Z 2</fullName>
    </alternativeName>
    <alternativeName>
        <fullName evidence="20">tRNA 3 endonuclease 2</fullName>
    </alternativeName>
    <alternativeName>
        <fullName evidence="18">tRNase Z 2</fullName>
    </alternativeName>
</protein>
<evidence type="ECO:0000256" key="3">
    <source>
        <dbReference type="ARBA" id="ARBA00004123"/>
    </source>
</evidence>
<evidence type="ECO:0000256" key="20">
    <source>
        <dbReference type="ARBA" id="ARBA00032104"/>
    </source>
</evidence>
<dbReference type="FunFam" id="3.60.15.10:FF:000014">
    <property type="entry name" value="Zinc phosphodiesterase ELAC protein 2"/>
    <property type="match status" value="1"/>
</dbReference>
<evidence type="ECO:0000256" key="8">
    <source>
        <dbReference type="ARBA" id="ARBA00022553"/>
    </source>
</evidence>
<evidence type="ECO:0000256" key="11">
    <source>
        <dbReference type="ARBA" id="ARBA00022723"/>
    </source>
</evidence>
<name>A0A1A9VWQ5_GLOAU</name>
<dbReference type="InterPro" id="IPR027794">
    <property type="entry name" value="tRNase_Z_dom"/>
</dbReference>
<dbReference type="InterPro" id="IPR036866">
    <property type="entry name" value="RibonucZ/Hydroxyglut_hydro"/>
</dbReference>
<evidence type="ECO:0000256" key="18">
    <source>
        <dbReference type="ARBA" id="ARBA00030689"/>
    </source>
</evidence>
<dbReference type="GO" id="GO:1990180">
    <property type="term" value="P:mitochondrial tRNA 3'-end processing"/>
    <property type="evidence" value="ECO:0007669"/>
    <property type="project" value="TreeGrafter"/>
</dbReference>
<dbReference type="SUPFAM" id="SSF56281">
    <property type="entry name" value="Metallo-hydrolase/oxidoreductase"/>
    <property type="match status" value="2"/>
</dbReference>
<accession>A0A1A9VWQ5</accession>
<feature type="region of interest" description="Disordered" evidence="24">
    <location>
        <begin position="39"/>
        <end position="65"/>
    </location>
</feature>
<evidence type="ECO:0000256" key="23">
    <source>
        <dbReference type="ARBA" id="ARBA00047136"/>
    </source>
</evidence>
<keyword evidence="10" id="KW-0540">Nuclease</keyword>
<evidence type="ECO:0000256" key="9">
    <source>
        <dbReference type="ARBA" id="ARBA00022694"/>
    </source>
</evidence>
<dbReference type="GO" id="GO:0046872">
    <property type="term" value="F:metal ion binding"/>
    <property type="evidence" value="ECO:0007669"/>
    <property type="project" value="UniProtKB-KW"/>
</dbReference>
<keyword evidence="17" id="KW-0539">Nucleus</keyword>
<evidence type="ECO:0000256" key="1">
    <source>
        <dbReference type="ARBA" id="ARBA00000402"/>
    </source>
</evidence>
<dbReference type="PANTHER" id="PTHR12553">
    <property type="entry name" value="ZINC PHOSPHODIESTERASE ELAC PROTEIN 2"/>
    <property type="match status" value="1"/>
</dbReference>
<evidence type="ECO:0000256" key="14">
    <source>
        <dbReference type="ARBA" id="ARBA00022833"/>
    </source>
</evidence>
<feature type="domain" description="tRNase Z endonuclease" evidence="25">
    <location>
        <begin position="89"/>
        <end position="136"/>
    </location>
</feature>
<comment type="cofactor">
    <cofactor evidence="2">
        <name>Zn(2+)</name>
        <dbReference type="ChEBI" id="CHEBI:29105"/>
    </cofactor>
</comment>
<keyword evidence="16" id="KW-0496">Mitochondrion</keyword>
<evidence type="ECO:0000256" key="24">
    <source>
        <dbReference type="SAM" id="MobiDB-lite"/>
    </source>
</evidence>
<comment type="similarity">
    <text evidence="5">Belongs to the RNase Z family.</text>
</comment>
<keyword evidence="15" id="KW-0809">Transit peptide</keyword>
<evidence type="ECO:0000256" key="13">
    <source>
        <dbReference type="ARBA" id="ARBA00022801"/>
    </source>
</evidence>
<keyword evidence="27" id="KW-1185">Reference proteome</keyword>